<dbReference type="Gene3D" id="3.60.10.10">
    <property type="entry name" value="Endonuclease/exonuclease/phosphatase"/>
    <property type="match status" value="1"/>
</dbReference>
<gene>
    <name evidence="3" type="ORF">Bca52824_077076</name>
</gene>
<dbReference type="PANTHER" id="PTHR33710:SF62">
    <property type="entry name" value="DUF4283 DOMAIN PROTEIN"/>
    <property type="match status" value="1"/>
</dbReference>
<name>A0A8X7PV11_BRACI</name>
<evidence type="ECO:0000313" key="4">
    <source>
        <dbReference type="Proteomes" id="UP000886595"/>
    </source>
</evidence>
<dbReference type="PANTHER" id="PTHR33710">
    <property type="entry name" value="BNAC02G09200D PROTEIN"/>
    <property type="match status" value="1"/>
</dbReference>
<evidence type="ECO:0000259" key="2">
    <source>
        <dbReference type="Pfam" id="PF13456"/>
    </source>
</evidence>
<evidence type="ECO:0000256" key="1">
    <source>
        <dbReference type="SAM" id="MobiDB-lite"/>
    </source>
</evidence>
<keyword evidence="4" id="KW-1185">Reference proteome</keyword>
<dbReference type="GO" id="GO:0004523">
    <property type="term" value="F:RNA-DNA hybrid ribonuclease activity"/>
    <property type="evidence" value="ECO:0007669"/>
    <property type="project" value="InterPro"/>
</dbReference>
<dbReference type="InterPro" id="IPR002156">
    <property type="entry name" value="RNaseH_domain"/>
</dbReference>
<dbReference type="AlphaFoldDB" id="A0A8X7PV11"/>
<accession>A0A8X7PV11</accession>
<sequence>MQMCKISMRRYITMASDDDKSVCIDRVRSSVLDAEKDPIKQKTVLRLEAMPKFTKDLDKGKGVVFDFDLNSEAQTKDDDGGKEKLMGSAIRANKMANSFQQCEERDLREALSRSRLEGSFSTTSDPKMIVPVKTVQKQTSSLLVGHSTEYGSTSSEARPSGGPQNSTKIRRRPYIRKRQEQKKPSANILRGVWRSDESFVLFNQMVEACKLEELPSHGNVFTWGGQRYNHWIQSRLDRCFGNKAWFDQFPCSNQFFLDKRGSDHRPVFINLIESQEAYRGWFKFDRRLLEVEGVRDNVINAWDFGGSTGNGTISVRLNACRKSLSVLKKQVNLNARDRICQAEYAFEQEQSSNSPSTWRINFLKRELKSKDKWLHGGDKNTRFFHNSVRASRARNGIEKLVNANGVDVFSEAAKGEVAVEFYTNLFKSSNPPPFSTWFQGMAPRVTAHMNYQLTQPASELWYLAQDLENDDEGRGNGGLCIRDTTWKAPPWDVVKCNIGVFWSKKTKILGASWVVRDHRGVVLLHSRCSFGLVGTKDEAFFISVVWAMESMASHRCLKVHFSFERPELVNAINRPKAWPSFKSKVTQIRAILENFLVWKGICRTWHEDRWFQSYIAQGYPYWLSNFF</sequence>
<protein>
    <recommendedName>
        <fullName evidence="2">RNase H type-1 domain-containing protein</fullName>
    </recommendedName>
</protein>
<dbReference type="Pfam" id="PF13456">
    <property type="entry name" value="RVT_3"/>
    <property type="match status" value="1"/>
</dbReference>
<dbReference type="OrthoDB" id="1935089at2759"/>
<organism evidence="3 4">
    <name type="scientific">Brassica carinata</name>
    <name type="common">Ethiopian mustard</name>
    <name type="synonym">Abyssinian cabbage</name>
    <dbReference type="NCBI Taxonomy" id="52824"/>
    <lineage>
        <taxon>Eukaryota</taxon>
        <taxon>Viridiplantae</taxon>
        <taxon>Streptophyta</taxon>
        <taxon>Embryophyta</taxon>
        <taxon>Tracheophyta</taxon>
        <taxon>Spermatophyta</taxon>
        <taxon>Magnoliopsida</taxon>
        <taxon>eudicotyledons</taxon>
        <taxon>Gunneridae</taxon>
        <taxon>Pentapetalae</taxon>
        <taxon>rosids</taxon>
        <taxon>malvids</taxon>
        <taxon>Brassicales</taxon>
        <taxon>Brassicaceae</taxon>
        <taxon>Brassiceae</taxon>
        <taxon>Brassica</taxon>
    </lineage>
</organism>
<dbReference type="SUPFAM" id="SSF56219">
    <property type="entry name" value="DNase I-like"/>
    <property type="match status" value="1"/>
</dbReference>
<comment type="caution">
    <text evidence="3">The sequence shown here is derived from an EMBL/GenBank/DDBJ whole genome shotgun (WGS) entry which is preliminary data.</text>
</comment>
<dbReference type="GO" id="GO:0003676">
    <property type="term" value="F:nucleic acid binding"/>
    <property type="evidence" value="ECO:0007669"/>
    <property type="project" value="InterPro"/>
</dbReference>
<feature type="region of interest" description="Disordered" evidence="1">
    <location>
        <begin position="147"/>
        <end position="172"/>
    </location>
</feature>
<reference evidence="3 4" key="1">
    <citation type="submission" date="2020-02" db="EMBL/GenBank/DDBJ databases">
        <authorList>
            <person name="Ma Q."/>
            <person name="Huang Y."/>
            <person name="Song X."/>
            <person name="Pei D."/>
        </authorList>
    </citation>
    <scope>NUCLEOTIDE SEQUENCE [LARGE SCALE GENOMIC DNA]</scope>
    <source>
        <strain evidence="3">Sxm20200214</strain>
        <tissue evidence="3">Leaf</tissue>
    </source>
</reference>
<proteinExistence type="predicted"/>
<feature type="compositionally biased region" description="Polar residues" evidence="1">
    <location>
        <begin position="149"/>
        <end position="167"/>
    </location>
</feature>
<dbReference type="Proteomes" id="UP000886595">
    <property type="component" value="Unassembled WGS sequence"/>
</dbReference>
<feature type="domain" description="RNase H type-1" evidence="2">
    <location>
        <begin position="501"/>
        <end position="595"/>
    </location>
</feature>
<evidence type="ECO:0000313" key="3">
    <source>
        <dbReference type="EMBL" id="KAG2257782.1"/>
    </source>
</evidence>
<dbReference type="EMBL" id="JAAMPC010000015">
    <property type="protein sequence ID" value="KAG2257782.1"/>
    <property type="molecule type" value="Genomic_DNA"/>
</dbReference>
<dbReference type="InterPro" id="IPR036691">
    <property type="entry name" value="Endo/exonu/phosph_ase_sf"/>
</dbReference>